<feature type="region of interest" description="Disordered" evidence="1">
    <location>
        <begin position="55"/>
        <end position="74"/>
    </location>
</feature>
<proteinExistence type="predicted"/>
<feature type="region of interest" description="Disordered" evidence="1">
    <location>
        <begin position="19"/>
        <end position="48"/>
    </location>
</feature>
<dbReference type="Proteomes" id="UP001175211">
    <property type="component" value="Unassembled WGS sequence"/>
</dbReference>
<sequence>MRRYRDEVDHLRKQLAIVNSFFDDGPTKGKGKQRPNPLPTPPQDIFQLPEYQMLNNQPSLPTTAGTSHTQPYPSVSSKLSQAIQQAQSQYDPALGRQNVIVGGAQPESRVTIPPEQECHDGPSFLGAGRLIGYLRGDDGSFHLGHFTEQSLPQAGPSKHSNALQTTASTTSLLSTNSGASSEGRPHQRSNTFPRVSFDTSANSSQRSPENPVSKTQSNSSVTDSRAGGRGSSQQISESTESRARARPPEQPQSSQSGSQQRNARTGGATTRRRSFSTGIRMLLQDQPPPSASDNISIVSWGTSAISDGSSLRSMNILSSFVPATPGAPESYVVPVGDPSAFLPLRNPAREEEGGVLSPLEVEWIPQTRPAPRGRHRRLSSVPSLPPASRATVRPTSAEGLGRRGLVDETAEENDNALGLVDLRRREDSPFIAQPTPMVPAAHFLRSFSHHAA</sequence>
<organism evidence="2 3">
    <name type="scientific">Armillaria tabescens</name>
    <name type="common">Ringless honey mushroom</name>
    <name type="synonym">Agaricus tabescens</name>
    <dbReference type="NCBI Taxonomy" id="1929756"/>
    <lineage>
        <taxon>Eukaryota</taxon>
        <taxon>Fungi</taxon>
        <taxon>Dikarya</taxon>
        <taxon>Basidiomycota</taxon>
        <taxon>Agaricomycotina</taxon>
        <taxon>Agaricomycetes</taxon>
        <taxon>Agaricomycetidae</taxon>
        <taxon>Agaricales</taxon>
        <taxon>Marasmiineae</taxon>
        <taxon>Physalacriaceae</taxon>
        <taxon>Desarmillaria</taxon>
    </lineage>
</organism>
<comment type="caution">
    <text evidence="2">The sequence shown here is derived from an EMBL/GenBank/DDBJ whole genome shotgun (WGS) entry which is preliminary data.</text>
</comment>
<feature type="compositionally biased region" description="Polar residues" evidence="1">
    <location>
        <begin position="188"/>
        <end position="223"/>
    </location>
</feature>
<feature type="compositionally biased region" description="Low complexity" evidence="1">
    <location>
        <begin position="251"/>
        <end position="269"/>
    </location>
</feature>
<keyword evidence="3" id="KW-1185">Reference proteome</keyword>
<feature type="compositionally biased region" description="Low complexity" evidence="1">
    <location>
        <begin position="160"/>
        <end position="181"/>
    </location>
</feature>
<dbReference type="AlphaFoldDB" id="A0AA39JI01"/>
<reference evidence="2" key="1">
    <citation type="submission" date="2023-06" db="EMBL/GenBank/DDBJ databases">
        <authorList>
            <consortium name="Lawrence Berkeley National Laboratory"/>
            <person name="Ahrendt S."/>
            <person name="Sahu N."/>
            <person name="Indic B."/>
            <person name="Wong-Bajracharya J."/>
            <person name="Merenyi Z."/>
            <person name="Ke H.-M."/>
            <person name="Monk M."/>
            <person name="Kocsube S."/>
            <person name="Drula E."/>
            <person name="Lipzen A."/>
            <person name="Balint B."/>
            <person name="Henrissat B."/>
            <person name="Andreopoulos B."/>
            <person name="Martin F.M."/>
            <person name="Harder C.B."/>
            <person name="Rigling D."/>
            <person name="Ford K.L."/>
            <person name="Foster G.D."/>
            <person name="Pangilinan J."/>
            <person name="Papanicolaou A."/>
            <person name="Barry K."/>
            <person name="LaButti K."/>
            <person name="Viragh M."/>
            <person name="Koriabine M."/>
            <person name="Yan M."/>
            <person name="Riley R."/>
            <person name="Champramary S."/>
            <person name="Plett K.L."/>
            <person name="Tsai I.J."/>
            <person name="Slot J."/>
            <person name="Sipos G."/>
            <person name="Plett J."/>
            <person name="Nagy L.G."/>
            <person name="Grigoriev I.V."/>
        </authorList>
    </citation>
    <scope>NUCLEOTIDE SEQUENCE</scope>
    <source>
        <strain evidence="2">CCBAS 213</strain>
    </source>
</reference>
<feature type="region of interest" description="Disordered" evidence="1">
    <location>
        <begin position="144"/>
        <end position="273"/>
    </location>
</feature>
<dbReference type="EMBL" id="JAUEPS010000060">
    <property type="protein sequence ID" value="KAK0443121.1"/>
    <property type="molecule type" value="Genomic_DNA"/>
</dbReference>
<evidence type="ECO:0000313" key="3">
    <source>
        <dbReference type="Proteomes" id="UP001175211"/>
    </source>
</evidence>
<evidence type="ECO:0000313" key="2">
    <source>
        <dbReference type="EMBL" id="KAK0443121.1"/>
    </source>
</evidence>
<feature type="region of interest" description="Disordered" evidence="1">
    <location>
        <begin position="369"/>
        <end position="400"/>
    </location>
</feature>
<protein>
    <submittedName>
        <fullName evidence="2">Uncharacterized protein</fullName>
    </submittedName>
</protein>
<name>A0AA39JI01_ARMTA</name>
<evidence type="ECO:0000256" key="1">
    <source>
        <dbReference type="SAM" id="MobiDB-lite"/>
    </source>
</evidence>
<dbReference type="RefSeq" id="XP_060324615.1">
    <property type="nucleotide sequence ID" value="XM_060465615.1"/>
</dbReference>
<dbReference type="GeneID" id="85349163"/>
<gene>
    <name evidence="2" type="ORF">EV420DRAFT_1067189</name>
</gene>
<accession>A0AA39JI01</accession>